<reference evidence="1" key="1">
    <citation type="submission" date="2020-04" db="EMBL/GenBank/DDBJ databases">
        <authorList>
            <person name="Chiriac C."/>
            <person name="Salcher M."/>
            <person name="Ghai R."/>
            <person name="Kavagutti S V."/>
        </authorList>
    </citation>
    <scope>NUCLEOTIDE SEQUENCE</scope>
</reference>
<accession>A0A6J5MTZ8</accession>
<evidence type="ECO:0000313" key="2">
    <source>
        <dbReference type="EMBL" id="CAB4188529.1"/>
    </source>
</evidence>
<dbReference type="EMBL" id="LR797126">
    <property type="protein sequence ID" value="CAB4188529.1"/>
    <property type="molecule type" value="Genomic_DNA"/>
</dbReference>
<organism evidence="1">
    <name type="scientific">uncultured Caudovirales phage</name>
    <dbReference type="NCBI Taxonomy" id="2100421"/>
    <lineage>
        <taxon>Viruses</taxon>
        <taxon>Duplodnaviria</taxon>
        <taxon>Heunggongvirae</taxon>
        <taxon>Uroviricota</taxon>
        <taxon>Caudoviricetes</taxon>
        <taxon>Peduoviridae</taxon>
        <taxon>Maltschvirus</taxon>
        <taxon>Maltschvirus maltsch</taxon>
    </lineage>
</organism>
<proteinExistence type="predicted"/>
<evidence type="ECO:0000313" key="1">
    <source>
        <dbReference type="EMBL" id="CAB4148430.1"/>
    </source>
</evidence>
<dbReference type="Pfam" id="PF04404">
    <property type="entry name" value="ERF"/>
    <property type="match status" value="1"/>
</dbReference>
<gene>
    <name evidence="2" type="ORF">UFOVP1179_42</name>
    <name evidence="1" type="ORF">UFOVP524_9</name>
</gene>
<dbReference type="EMBL" id="LR796505">
    <property type="protein sequence ID" value="CAB4148430.1"/>
    <property type="molecule type" value="Genomic_DNA"/>
</dbReference>
<protein>
    <submittedName>
        <fullName evidence="1">Essential recombination function protein</fullName>
    </submittedName>
</protein>
<name>A0A6J5MTZ8_9CAUD</name>
<sequence>MKHSESIAALAGALAKAQLQIEPASKNATNPHFRSHYADLASIWDACRGPLGANGLSIVQFPCDGEVGRIGLCTMIVHSSGEWMSETITIKALKEDPQFLGGVLTYLRRYSLAAVVGVTATEDDDGNAASTPANSRVAAPAQRPYIPPPVSPPAVNAPPVAQKASVPAVNAPPMAHKQVSQPVSQPVQTATAGTSAVQAIVEFYKVDQGTGKNGKPYTKHRIGWTGSDGKLTYGTTFSASDGECACESMNLNCPCEITFVTGPYGLDIKSVKMSQMPTTATDYAGGEDEIPF</sequence>
<dbReference type="InterPro" id="IPR007499">
    <property type="entry name" value="ERF_bacteria_virus"/>
</dbReference>